<protein>
    <recommendedName>
        <fullName evidence="3">Sensory transduction regulator</fullName>
    </recommendedName>
</protein>
<gene>
    <name evidence="1" type="ORF">J2S39_002029</name>
</gene>
<comment type="caution">
    <text evidence="1">The sequence shown here is derived from an EMBL/GenBank/DDBJ whole genome shotgun (WGS) entry which is preliminary data.</text>
</comment>
<dbReference type="EMBL" id="JAVDXZ010000001">
    <property type="protein sequence ID" value="MDR7330353.1"/>
    <property type="molecule type" value="Genomic_DNA"/>
</dbReference>
<dbReference type="Proteomes" id="UP001180840">
    <property type="component" value="Unassembled WGS sequence"/>
</dbReference>
<accession>A0ABU1ZZI4</accession>
<dbReference type="InterPro" id="IPR019660">
    <property type="entry name" value="Put_sensory_transdc_reg_YbjN"/>
</dbReference>
<evidence type="ECO:0000313" key="1">
    <source>
        <dbReference type="EMBL" id="MDR7330353.1"/>
    </source>
</evidence>
<proteinExistence type="predicted"/>
<sequence>MQPIQPRDERETPPLTVSRVRKVLAARQVEYLTAESGDTGIRWEDRVYWVGVAGEVATVSSTWPGTLPVDKLEGLRGFIRDWHAGNYWPKLVYGINDDGSLTVSAQVSADWETGVADRQLDDMLSMSVAKIREAFRGVEEL</sequence>
<evidence type="ECO:0000313" key="2">
    <source>
        <dbReference type="Proteomes" id="UP001180840"/>
    </source>
</evidence>
<dbReference type="RefSeq" id="WP_290195954.1">
    <property type="nucleotide sequence ID" value="NZ_CP047654.1"/>
</dbReference>
<organism evidence="1 2">
    <name type="scientific">Corynebacterium guangdongense</name>
    <dbReference type="NCBI Taxonomy" id="1783348"/>
    <lineage>
        <taxon>Bacteria</taxon>
        <taxon>Bacillati</taxon>
        <taxon>Actinomycetota</taxon>
        <taxon>Actinomycetes</taxon>
        <taxon>Mycobacteriales</taxon>
        <taxon>Corynebacteriaceae</taxon>
        <taxon>Corynebacterium</taxon>
    </lineage>
</organism>
<keyword evidence="2" id="KW-1185">Reference proteome</keyword>
<reference evidence="1" key="1">
    <citation type="submission" date="2023-07" db="EMBL/GenBank/DDBJ databases">
        <title>Sequencing the genomes of 1000 actinobacteria strains.</title>
        <authorList>
            <person name="Klenk H.-P."/>
        </authorList>
    </citation>
    <scope>NUCLEOTIDE SEQUENCE</scope>
    <source>
        <strain evidence="1">DSM 107476</strain>
    </source>
</reference>
<name>A0ABU1ZZI4_9CORY</name>
<dbReference type="Pfam" id="PF10722">
    <property type="entry name" value="YbjN"/>
    <property type="match status" value="1"/>
</dbReference>
<evidence type="ECO:0008006" key="3">
    <source>
        <dbReference type="Google" id="ProtNLM"/>
    </source>
</evidence>